<name>A0A7G8JRQ5_9CUCU</name>
<evidence type="ECO:0000313" key="14">
    <source>
        <dbReference type="EMBL" id="QNJ33253.1"/>
    </source>
</evidence>
<dbReference type="GO" id="GO:0031966">
    <property type="term" value="C:mitochondrial membrane"/>
    <property type="evidence" value="ECO:0007669"/>
    <property type="project" value="UniProtKB-SubCell"/>
</dbReference>
<keyword evidence="5 12" id="KW-0138">CF(0)</keyword>
<feature type="transmembrane region" description="Helical" evidence="13">
    <location>
        <begin position="12"/>
        <end position="35"/>
    </location>
</feature>
<evidence type="ECO:0000256" key="6">
    <source>
        <dbReference type="ARBA" id="ARBA00022692"/>
    </source>
</evidence>
<evidence type="ECO:0000256" key="5">
    <source>
        <dbReference type="ARBA" id="ARBA00022547"/>
    </source>
</evidence>
<dbReference type="GO" id="GO:0045259">
    <property type="term" value="C:proton-transporting ATP synthase complex"/>
    <property type="evidence" value="ECO:0007669"/>
    <property type="project" value="UniProtKB-KW"/>
</dbReference>
<keyword evidence="7 12" id="KW-0375">Hydrogen ion transport</keyword>
<keyword evidence="9 12" id="KW-0406">Ion transport</keyword>
<keyword evidence="4 12" id="KW-0813">Transport</keyword>
<dbReference type="EMBL" id="MK614557">
    <property type="protein sequence ID" value="QNJ33253.1"/>
    <property type="molecule type" value="Genomic_DNA"/>
</dbReference>
<evidence type="ECO:0000256" key="13">
    <source>
        <dbReference type="SAM" id="Phobius"/>
    </source>
</evidence>
<keyword evidence="6 12" id="KW-0812">Transmembrane</keyword>
<comment type="subcellular location">
    <subcellularLocation>
        <location evidence="1 12">Mitochondrion membrane</location>
        <topology evidence="1 12">Single-pass membrane protein</topology>
    </subcellularLocation>
</comment>
<dbReference type="GO" id="GO:0015078">
    <property type="term" value="F:proton transmembrane transporter activity"/>
    <property type="evidence" value="ECO:0007669"/>
    <property type="project" value="InterPro"/>
</dbReference>
<keyword evidence="8 13" id="KW-1133">Transmembrane helix</keyword>
<evidence type="ECO:0000256" key="8">
    <source>
        <dbReference type="ARBA" id="ARBA00022989"/>
    </source>
</evidence>
<keyword evidence="11 13" id="KW-0472">Membrane</keyword>
<organism evidence="14">
    <name type="scientific">Elaptus prionoides</name>
    <dbReference type="NCBI Taxonomy" id="2546589"/>
    <lineage>
        <taxon>Eukaryota</taxon>
        <taxon>Metazoa</taxon>
        <taxon>Ecdysozoa</taxon>
        <taxon>Arthropoda</taxon>
        <taxon>Hexapoda</taxon>
        <taxon>Insecta</taxon>
        <taxon>Pterygota</taxon>
        <taxon>Neoptera</taxon>
        <taxon>Endopterygota</taxon>
        <taxon>Coleoptera</taxon>
        <taxon>Polyphaga</taxon>
        <taxon>Cucujiformia</taxon>
        <taxon>Chrysomeloidea</taxon>
        <taxon>Cerambycidae</taxon>
        <taxon>Prioninae</taxon>
        <taxon>Closterini</taxon>
        <taxon>Elaptus</taxon>
    </lineage>
</organism>
<dbReference type="GO" id="GO:0015986">
    <property type="term" value="P:proton motive force-driven ATP synthesis"/>
    <property type="evidence" value="ECO:0007669"/>
    <property type="project" value="InterPro"/>
</dbReference>
<proteinExistence type="inferred from homology"/>
<evidence type="ECO:0000256" key="12">
    <source>
        <dbReference type="RuleBase" id="RU003661"/>
    </source>
</evidence>
<protein>
    <recommendedName>
        <fullName evidence="12">ATP synthase complex subunit 8</fullName>
    </recommendedName>
</protein>
<gene>
    <name evidence="14" type="primary">ATP8</name>
</gene>
<sequence>MPQMAPLNWLMLFILFTLVFLIFNSMNYFLFIYPVKKFTTKKSKPIFNWKW</sequence>
<keyword evidence="10 12" id="KW-0496">Mitochondrion</keyword>
<reference evidence="14" key="1">
    <citation type="journal article" date="2020" name="Syst.">
        <title>Museomics reveals extensive cryptic diversity of Australian prionine longhorn beetles with implications for their classification and conservation.</title>
        <authorList>
            <person name="Jin M."/>
            <person name="Zwick A."/>
            <person name="Slipinski A."/>
            <person name="Keyzer R."/>
            <person name="Pang H."/>
        </authorList>
    </citation>
    <scope>NUCLEOTIDE SEQUENCE</scope>
</reference>
<dbReference type="AlphaFoldDB" id="A0A7G8JRQ5"/>
<evidence type="ECO:0000256" key="1">
    <source>
        <dbReference type="ARBA" id="ARBA00004304"/>
    </source>
</evidence>
<dbReference type="InterPro" id="IPR001421">
    <property type="entry name" value="ATP8_metazoa"/>
</dbReference>
<evidence type="ECO:0000256" key="11">
    <source>
        <dbReference type="ARBA" id="ARBA00023136"/>
    </source>
</evidence>
<comment type="subunit">
    <text evidence="3">F-type ATPases have 2 components, CF(1) - the catalytic core - and CF(0) - the membrane proton channel.</text>
</comment>
<evidence type="ECO:0000256" key="3">
    <source>
        <dbReference type="ARBA" id="ARBA00011291"/>
    </source>
</evidence>
<evidence type="ECO:0000256" key="4">
    <source>
        <dbReference type="ARBA" id="ARBA00022448"/>
    </source>
</evidence>
<geneLocation type="mitochondrion" evidence="14"/>
<evidence type="ECO:0000256" key="7">
    <source>
        <dbReference type="ARBA" id="ARBA00022781"/>
    </source>
</evidence>
<evidence type="ECO:0000256" key="10">
    <source>
        <dbReference type="ARBA" id="ARBA00023128"/>
    </source>
</evidence>
<evidence type="ECO:0000256" key="2">
    <source>
        <dbReference type="ARBA" id="ARBA00008892"/>
    </source>
</evidence>
<comment type="similarity">
    <text evidence="2 12">Belongs to the ATPase protein 8 family.</text>
</comment>
<dbReference type="Pfam" id="PF00895">
    <property type="entry name" value="ATP-synt_8"/>
    <property type="match status" value="1"/>
</dbReference>
<accession>A0A7G8JRQ5</accession>
<evidence type="ECO:0000256" key="9">
    <source>
        <dbReference type="ARBA" id="ARBA00023065"/>
    </source>
</evidence>